<gene>
    <name evidence="5" type="ORF">BDQ12DRAFT_194692</name>
</gene>
<evidence type="ECO:0000313" key="5">
    <source>
        <dbReference type="EMBL" id="TFK43775.1"/>
    </source>
</evidence>
<dbReference type="InterPro" id="IPR027417">
    <property type="entry name" value="P-loop_NTPase"/>
</dbReference>
<protein>
    <submittedName>
        <fullName evidence="5">AFG1-like ATPase-domain-containing protein</fullName>
    </submittedName>
</protein>
<dbReference type="PANTHER" id="PTHR12169">
    <property type="entry name" value="ATPASE N2B"/>
    <property type="match status" value="1"/>
</dbReference>
<dbReference type="GO" id="GO:0005524">
    <property type="term" value="F:ATP binding"/>
    <property type="evidence" value="ECO:0007669"/>
    <property type="project" value="UniProtKB-KW"/>
</dbReference>
<name>A0A5C3MGH9_9AGAR</name>
<dbReference type="SUPFAM" id="SSF52540">
    <property type="entry name" value="P-loop containing nucleoside triphosphate hydrolases"/>
    <property type="match status" value="1"/>
</dbReference>
<dbReference type="AlphaFoldDB" id="A0A5C3MGH9"/>
<dbReference type="OrthoDB" id="548867at2759"/>
<keyword evidence="6" id="KW-1185">Reference proteome</keyword>
<reference evidence="5 6" key="1">
    <citation type="journal article" date="2019" name="Nat. Ecol. Evol.">
        <title>Megaphylogeny resolves global patterns of mushroom evolution.</title>
        <authorList>
            <person name="Varga T."/>
            <person name="Krizsan K."/>
            <person name="Foldi C."/>
            <person name="Dima B."/>
            <person name="Sanchez-Garcia M."/>
            <person name="Sanchez-Ramirez S."/>
            <person name="Szollosi G.J."/>
            <person name="Szarkandi J.G."/>
            <person name="Papp V."/>
            <person name="Albert L."/>
            <person name="Andreopoulos W."/>
            <person name="Angelini C."/>
            <person name="Antonin V."/>
            <person name="Barry K.W."/>
            <person name="Bougher N.L."/>
            <person name="Buchanan P."/>
            <person name="Buyck B."/>
            <person name="Bense V."/>
            <person name="Catcheside P."/>
            <person name="Chovatia M."/>
            <person name="Cooper J."/>
            <person name="Damon W."/>
            <person name="Desjardin D."/>
            <person name="Finy P."/>
            <person name="Geml J."/>
            <person name="Haridas S."/>
            <person name="Hughes K."/>
            <person name="Justo A."/>
            <person name="Karasinski D."/>
            <person name="Kautmanova I."/>
            <person name="Kiss B."/>
            <person name="Kocsube S."/>
            <person name="Kotiranta H."/>
            <person name="LaButti K.M."/>
            <person name="Lechner B.E."/>
            <person name="Liimatainen K."/>
            <person name="Lipzen A."/>
            <person name="Lukacs Z."/>
            <person name="Mihaltcheva S."/>
            <person name="Morgado L.N."/>
            <person name="Niskanen T."/>
            <person name="Noordeloos M.E."/>
            <person name="Ohm R.A."/>
            <person name="Ortiz-Santana B."/>
            <person name="Ovrebo C."/>
            <person name="Racz N."/>
            <person name="Riley R."/>
            <person name="Savchenko A."/>
            <person name="Shiryaev A."/>
            <person name="Soop K."/>
            <person name="Spirin V."/>
            <person name="Szebenyi C."/>
            <person name="Tomsovsky M."/>
            <person name="Tulloss R.E."/>
            <person name="Uehling J."/>
            <person name="Grigoriev I.V."/>
            <person name="Vagvolgyi C."/>
            <person name="Papp T."/>
            <person name="Martin F.M."/>
            <person name="Miettinen O."/>
            <person name="Hibbett D.S."/>
            <person name="Nagy L.G."/>
        </authorList>
    </citation>
    <scope>NUCLEOTIDE SEQUENCE [LARGE SCALE GENOMIC DNA]</scope>
    <source>
        <strain evidence="5 6">CBS 166.37</strain>
    </source>
</reference>
<dbReference type="InterPro" id="IPR005654">
    <property type="entry name" value="ATPase_AFG1-like"/>
</dbReference>
<dbReference type="NCBIfam" id="NF040713">
    <property type="entry name" value="ZapE"/>
    <property type="match status" value="1"/>
</dbReference>
<sequence length="511" mass="56918">MKVVRTILTTQPHRRVTASINHRARHSTFASTSSAATPKSVAPRGRALNSSLAVDSNSRSSLAEQAVLHGSRSTAGHAPNRNAAKDDEITPLRRYQELLDSGALRGDDHQTRIIQKLQDLHDKLAYYNPPEIPDPSQSHSLISRLFSREQPIPTAPPETAPKGLYLYGDVGTGKTMLMDLFYQTLPPTMTRKRRVHFHAFMIDVHKRVHAAKIAMGFNGGDPILPVARDLANEACVLCFDEFQVTDIADAMILRRLLESLLNYGVVCVMTSNRHPDDLYKNGIQRSSFVPAIELLKSQFDVTDLDSGTDYRRVPRALSHVYYHPITPENDREINKIFKSITSADPSDPPIRNRKLNTWGRTLLVPESSSTVAKFNFQDLCGQPLSAADYIEVTKNFGTVFLLNVPKMGLDNKDLARRFITFIDACYESKTKLFVTSEVPVFQVFSDEPSDSGSKQISDHMRSVMDDLGLSNDIVGSSSMFTGEEEVFAFARACSRLVQMGSKEWAETAGQV</sequence>
<dbReference type="Pfam" id="PF03969">
    <property type="entry name" value="AFG1_ATPase"/>
    <property type="match status" value="1"/>
</dbReference>
<evidence type="ECO:0000313" key="6">
    <source>
        <dbReference type="Proteomes" id="UP000308652"/>
    </source>
</evidence>
<evidence type="ECO:0000256" key="3">
    <source>
        <dbReference type="ARBA" id="ARBA00022840"/>
    </source>
</evidence>
<keyword evidence="3" id="KW-0067">ATP-binding</keyword>
<evidence type="ECO:0000256" key="4">
    <source>
        <dbReference type="SAM" id="MobiDB-lite"/>
    </source>
</evidence>
<evidence type="ECO:0000256" key="1">
    <source>
        <dbReference type="ARBA" id="ARBA00010322"/>
    </source>
</evidence>
<comment type="similarity">
    <text evidence="1">Belongs to the AFG1 ATPase family.</text>
</comment>
<dbReference type="GO" id="GO:0016887">
    <property type="term" value="F:ATP hydrolysis activity"/>
    <property type="evidence" value="ECO:0007669"/>
    <property type="project" value="InterPro"/>
</dbReference>
<feature type="compositionally biased region" description="Low complexity" evidence="4">
    <location>
        <begin position="27"/>
        <end position="42"/>
    </location>
</feature>
<dbReference type="GO" id="GO:0006515">
    <property type="term" value="P:protein quality control for misfolded or incompletely synthesized proteins"/>
    <property type="evidence" value="ECO:0007669"/>
    <property type="project" value="TreeGrafter"/>
</dbReference>
<dbReference type="Proteomes" id="UP000308652">
    <property type="component" value="Unassembled WGS sequence"/>
</dbReference>
<dbReference type="GO" id="GO:0005739">
    <property type="term" value="C:mitochondrion"/>
    <property type="evidence" value="ECO:0007669"/>
    <property type="project" value="TreeGrafter"/>
</dbReference>
<dbReference type="PANTHER" id="PTHR12169:SF6">
    <property type="entry name" value="AFG1-LIKE ATPASE"/>
    <property type="match status" value="1"/>
</dbReference>
<feature type="region of interest" description="Disordered" evidence="4">
    <location>
        <begin position="22"/>
        <end position="44"/>
    </location>
</feature>
<dbReference type="Gene3D" id="3.40.50.300">
    <property type="entry name" value="P-loop containing nucleotide triphosphate hydrolases"/>
    <property type="match status" value="1"/>
</dbReference>
<dbReference type="CDD" id="cd00009">
    <property type="entry name" value="AAA"/>
    <property type="match status" value="1"/>
</dbReference>
<accession>A0A5C3MGH9</accession>
<feature type="region of interest" description="Disordered" evidence="4">
    <location>
        <begin position="67"/>
        <end position="88"/>
    </location>
</feature>
<evidence type="ECO:0000256" key="2">
    <source>
        <dbReference type="ARBA" id="ARBA00022741"/>
    </source>
</evidence>
<proteinExistence type="inferred from homology"/>
<dbReference type="EMBL" id="ML213591">
    <property type="protein sequence ID" value="TFK43775.1"/>
    <property type="molecule type" value="Genomic_DNA"/>
</dbReference>
<organism evidence="5 6">
    <name type="scientific">Crucibulum laeve</name>
    <dbReference type="NCBI Taxonomy" id="68775"/>
    <lineage>
        <taxon>Eukaryota</taxon>
        <taxon>Fungi</taxon>
        <taxon>Dikarya</taxon>
        <taxon>Basidiomycota</taxon>
        <taxon>Agaricomycotina</taxon>
        <taxon>Agaricomycetes</taxon>
        <taxon>Agaricomycetidae</taxon>
        <taxon>Agaricales</taxon>
        <taxon>Agaricineae</taxon>
        <taxon>Nidulariaceae</taxon>
        <taxon>Crucibulum</taxon>
    </lineage>
</organism>
<keyword evidence="2" id="KW-0547">Nucleotide-binding</keyword>
<dbReference type="STRING" id="68775.A0A5C3MGH9"/>